<evidence type="ECO:0000313" key="3">
    <source>
        <dbReference type="Proteomes" id="UP000313645"/>
    </source>
</evidence>
<accession>A0ABY1ZEP9</accession>
<dbReference type="Proteomes" id="UP000313645">
    <property type="component" value="Unassembled WGS sequence"/>
</dbReference>
<evidence type="ECO:0008006" key="4">
    <source>
        <dbReference type="Google" id="ProtNLM"/>
    </source>
</evidence>
<keyword evidence="3" id="KW-1185">Reference proteome</keyword>
<feature type="non-terminal residue" evidence="2">
    <location>
        <position position="61"/>
    </location>
</feature>
<keyword evidence="1" id="KW-0732">Signal</keyword>
<sequence length="61" mass="6694">MQKKALNYCVSLLLLGCAATPAIAADLSIGDPKTDLGELKLSGFLRVKYQDKSWTENDHKL</sequence>
<dbReference type="EMBL" id="SJDL01000196">
    <property type="protein sequence ID" value="TBW42846.1"/>
    <property type="molecule type" value="Genomic_DNA"/>
</dbReference>
<comment type="caution">
    <text evidence="2">The sequence shown here is derived from an EMBL/GenBank/DDBJ whole genome shotgun (WGS) entry which is preliminary data.</text>
</comment>
<evidence type="ECO:0000313" key="2">
    <source>
        <dbReference type="EMBL" id="TBW42846.1"/>
    </source>
</evidence>
<reference evidence="2 3" key="1">
    <citation type="submission" date="2019-02" db="EMBL/GenBank/DDBJ databases">
        <title>Marinobacter halodurans sp. nov., a marine bacterium isolated from sea tidal flat.</title>
        <authorList>
            <person name="Yoo Y."/>
            <person name="Lee D.W."/>
            <person name="Kim B.S."/>
            <person name="Kim J.-J."/>
        </authorList>
    </citation>
    <scope>NUCLEOTIDE SEQUENCE [LARGE SCALE GENOMIC DNA]</scope>
    <source>
        <strain evidence="2 3">YJ-S3-2</strain>
    </source>
</reference>
<feature type="signal peptide" evidence="1">
    <location>
        <begin position="1"/>
        <end position="24"/>
    </location>
</feature>
<protein>
    <recommendedName>
        <fullName evidence="4">Porin</fullName>
    </recommendedName>
</protein>
<feature type="chain" id="PRO_5045109693" description="Porin" evidence="1">
    <location>
        <begin position="25"/>
        <end position="61"/>
    </location>
</feature>
<evidence type="ECO:0000256" key="1">
    <source>
        <dbReference type="SAM" id="SignalP"/>
    </source>
</evidence>
<proteinExistence type="predicted"/>
<name>A0ABY1ZEP9_9GAMM</name>
<gene>
    <name evidence="2" type="ORF">EZI54_24105</name>
</gene>
<dbReference type="RefSeq" id="WP_207389359.1">
    <property type="nucleotide sequence ID" value="NZ_SJDL01000196.1"/>
</dbReference>
<dbReference type="PROSITE" id="PS51257">
    <property type="entry name" value="PROKAR_LIPOPROTEIN"/>
    <property type="match status" value="1"/>
</dbReference>
<organism evidence="2 3">
    <name type="scientific">Marinobacter halodurans</name>
    <dbReference type="NCBI Taxonomy" id="2528979"/>
    <lineage>
        <taxon>Bacteria</taxon>
        <taxon>Pseudomonadati</taxon>
        <taxon>Pseudomonadota</taxon>
        <taxon>Gammaproteobacteria</taxon>
        <taxon>Pseudomonadales</taxon>
        <taxon>Marinobacteraceae</taxon>
        <taxon>Marinobacter</taxon>
    </lineage>
</organism>